<reference evidence="7 8" key="1">
    <citation type="submission" date="2024-07" db="EMBL/GenBank/DDBJ databases">
        <authorList>
            <person name="Akdeniz Z."/>
        </authorList>
    </citation>
    <scope>NUCLEOTIDE SEQUENCE [LARGE SCALE GENOMIC DNA]</scope>
</reference>
<evidence type="ECO:0000313" key="8">
    <source>
        <dbReference type="Proteomes" id="UP001642409"/>
    </source>
</evidence>
<gene>
    <name evidence="7" type="ORF">HINF_LOCUS18488</name>
</gene>
<dbReference type="InterPro" id="IPR019787">
    <property type="entry name" value="Znf_PHD-finger"/>
</dbReference>
<feature type="region of interest" description="Disordered" evidence="5">
    <location>
        <begin position="120"/>
        <end position="170"/>
    </location>
</feature>
<evidence type="ECO:0000256" key="5">
    <source>
        <dbReference type="SAM" id="MobiDB-lite"/>
    </source>
</evidence>
<sequence length="562" mass="64060">MSVSTFYDTTIQNLCEQLAQLPNDEMELTQCPSSIDILIQLHGLQQGQIGDEICPMCGEEHAAIAEYQEWIGCESCGRWVHQACDGIFNANLAQAMKDYNCPSCRMLTLAQHPCNLNEQLGRDPRFAVPEKKKKTSNKKKRTESDDEEDTQTRNNRRVVEEPPAQVQNAHKAPVQEVAQFSQEELNGLNAFQRQPYEKKKSVYSETSAQYLLGFVSAQMNQTRIPTSQIFLNIQNNCKNEVLQLKDVDIAKDDVSFVNYLALFYHQQLDQSDPPILQLDGKKSQMEIERERRHAMQSQAFLQKFSLQVQARDNIDILMPILPPDADLRTKVGLAIYDSVIEQVERFRFRYLKSLIPAACQACFIYQQGEQLTLPSNYFINKCKPYLEQDYQDIQLSYNSYLTPEQLLVKLMPQPPKEMLSPRQLLDIKSRGVTEFVGLGLTRSTMLHALVNVGLGLNVFDRPFGEIVTDHIIHFGVQSARRLLERMLNQTCNQCCIEAGCIFNCKNKCNHENCECGLDNGIIGTSEMTKEDVKIQDWDILETPASVVWALKIVQEVVQSGNK</sequence>
<dbReference type="InterPro" id="IPR001965">
    <property type="entry name" value="Znf_PHD"/>
</dbReference>
<proteinExistence type="predicted"/>
<feature type="domain" description="PHD-type" evidence="6">
    <location>
        <begin position="51"/>
        <end position="107"/>
    </location>
</feature>
<evidence type="ECO:0000256" key="3">
    <source>
        <dbReference type="ARBA" id="ARBA00022833"/>
    </source>
</evidence>
<dbReference type="PROSITE" id="PS01359">
    <property type="entry name" value="ZF_PHD_1"/>
    <property type="match status" value="1"/>
</dbReference>
<protein>
    <submittedName>
        <fullName evidence="7">PHD-finger_domain-containing protein</fullName>
    </submittedName>
</protein>
<organism evidence="7 8">
    <name type="scientific">Hexamita inflata</name>
    <dbReference type="NCBI Taxonomy" id="28002"/>
    <lineage>
        <taxon>Eukaryota</taxon>
        <taxon>Metamonada</taxon>
        <taxon>Diplomonadida</taxon>
        <taxon>Hexamitidae</taxon>
        <taxon>Hexamitinae</taxon>
        <taxon>Hexamita</taxon>
    </lineage>
</organism>
<evidence type="ECO:0000256" key="1">
    <source>
        <dbReference type="ARBA" id="ARBA00022723"/>
    </source>
</evidence>
<dbReference type="Pfam" id="PF00628">
    <property type="entry name" value="PHD"/>
    <property type="match status" value="1"/>
</dbReference>
<comment type="caution">
    <text evidence="7">The sequence shown here is derived from an EMBL/GenBank/DDBJ whole genome shotgun (WGS) entry which is preliminary data.</text>
</comment>
<dbReference type="SUPFAM" id="SSF57903">
    <property type="entry name" value="FYVE/PHD zinc finger"/>
    <property type="match status" value="1"/>
</dbReference>
<evidence type="ECO:0000313" key="7">
    <source>
        <dbReference type="EMBL" id="CAL6003610.1"/>
    </source>
</evidence>
<dbReference type="EMBL" id="CAXDID020000047">
    <property type="protein sequence ID" value="CAL6003610.1"/>
    <property type="molecule type" value="Genomic_DNA"/>
</dbReference>
<keyword evidence="8" id="KW-1185">Reference proteome</keyword>
<accession>A0ABP1HWA6</accession>
<dbReference type="Proteomes" id="UP001642409">
    <property type="component" value="Unassembled WGS sequence"/>
</dbReference>
<dbReference type="InterPro" id="IPR011011">
    <property type="entry name" value="Znf_FYVE_PHD"/>
</dbReference>
<keyword evidence="1" id="KW-0479">Metal-binding</keyword>
<name>A0ABP1HWA6_9EUKA</name>
<dbReference type="InterPro" id="IPR019786">
    <property type="entry name" value="Zinc_finger_PHD-type_CS"/>
</dbReference>
<dbReference type="SMART" id="SM00249">
    <property type="entry name" value="PHD"/>
    <property type="match status" value="1"/>
</dbReference>
<feature type="compositionally biased region" description="Basic and acidic residues" evidence="5">
    <location>
        <begin position="120"/>
        <end position="130"/>
    </location>
</feature>
<dbReference type="InterPro" id="IPR013083">
    <property type="entry name" value="Znf_RING/FYVE/PHD"/>
</dbReference>
<evidence type="ECO:0000259" key="6">
    <source>
        <dbReference type="PROSITE" id="PS50016"/>
    </source>
</evidence>
<dbReference type="PROSITE" id="PS50016">
    <property type="entry name" value="ZF_PHD_2"/>
    <property type="match status" value="1"/>
</dbReference>
<keyword evidence="3" id="KW-0862">Zinc</keyword>
<evidence type="ECO:0000256" key="2">
    <source>
        <dbReference type="ARBA" id="ARBA00022771"/>
    </source>
</evidence>
<feature type="compositionally biased region" description="Basic residues" evidence="5">
    <location>
        <begin position="131"/>
        <end position="141"/>
    </location>
</feature>
<keyword evidence="2 4" id="KW-0863">Zinc-finger</keyword>
<evidence type="ECO:0000256" key="4">
    <source>
        <dbReference type="PROSITE-ProRule" id="PRU00146"/>
    </source>
</evidence>
<dbReference type="Gene3D" id="3.30.40.10">
    <property type="entry name" value="Zinc/RING finger domain, C3HC4 (zinc finger)"/>
    <property type="match status" value="1"/>
</dbReference>